<comment type="caution">
    <text evidence="12">The sequence shown here is derived from an EMBL/GenBank/DDBJ whole genome shotgun (WGS) entry which is preliminary data.</text>
</comment>
<dbReference type="EMBL" id="LFYR01001714">
    <property type="protein sequence ID" value="KMZ59869.1"/>
    <property type="molecule type" value="Genomic_DNA"/>
</dbReference>
<dbReference type="InterPro" id="IPR026057">
    <property type="entry name" value="TBL_C"/>
</dbReference>
<dbReference type="Pfam" id="PF13839">
    <property type="entry name" value="PC-Esterase"/>
    <property type="match status" value="1"/>
</dbReference>
<dbReference type="PANTHER" id="PTHR32285">
    <property type="entry name" value="PROTEIN TRICHOME BIREFRINGENCE-LIKE 9-RELATED"/>
    <property type="match status" value="1"/>
</dbReference>
<dbReference type="GO" id="GO:0000139">
    <property type="term" value="C:Golgi membrane"/>
    <property type="evidence" value="ECO:0007669"/>
    <property type="project" value="UniProtKB-SubCell"/>
</dbReference>
<evidence type="ECO:0000256" key="1">
    <source>
        <dbReference type="ARBA" id="ARBA00004323"/>
    </source>
</evidence>
<evidence type="ECO:0000256" key="4">
    <source>
        <dbReference type="ARBA" id="ARBA00022968"/>
    </source>
</evidence>
<dbReference type="Pfam" id="PF14416">
    <property type="entry name" value="PMR5N"/>
    <property type="match status" value="1"/>
</dbReference>
<dbReference type="GO" id="GO:0010411">
    <property type="term" value="P:xyloglucan metabolic process"/>
    <property type="evidence" value="ECO:0000318"/>
    <property type="project" value="GO_Central"/>
</dbReference>
<dbReference type="GO" id="GO:1990538">
    <property type="term" value="F:xylan O-acetyltransferase activity"/>
    <property type="evidence" value="ECO:0007669"/>
    <property type="project" value="UniProtKB-ARBA"/>
</dbReference>
<keyword evidence="3 9" id="KW-0812">Transmembrane</keyword>
<keyword evidence="7 9" id="KW-0472">Membrane</keyword>
<comment type="subcellular location">
    <subcellularLocation>
        <location evidence="1">Golgi apparatus membrane</location>
        <topology evidence="1">Single-pass type II membrane protein</topology>
    </subcellularLocation>
</comment>
<evidence type="ECO:0000256" key="8">
    <source>
        <dbReference type="SAM" id="MobiDB-lite"/>
    </source>
</evidence>
<keyword evidence="5 9" id="KW-1133">Transmembrane helix</keyword>
<dbReference type="AlphaFoldDB" id="A0A0K9NSW9"/>
<evidence type="ECO:0000259" key="11">
    <source>
        <dbReference type="Pfam" id="PF14416"/>
    </source>
</evidence>
<feature type="region of interest" description="Disordered" evidence="8">
    <location>
        <begin position="65"/>
        <end position="87"/>
    </location>
</feature>
<evidence type="ECO:0000256" key="2">
    <source>
        <dbReference type="ARBA" id="ARBA00007727"/>
    </source>
</evidence>
<gene>
    <name evidence="12" type="ORF">ZOSMA_64G00860</name>
</gene>
<feature type="domain" description="Trichome birefringence-like C-terminal" evidence="10">
    <location>
        <begin position="145"/>
        <end position="430"/>
    </location>
</feature>
<keyword evidence="13" id="KW-1185">Reference proteome</keyword>
<dbReference type="InterPro" id="IPR025846">
    <property type="entry name" value="TBL_N"/>
</dbReference>
<feature type="compositionally biased region" description="Polar residues" evidence="8">
    <location>
        <begin position="78"/>
        <end position="87"/>
    </location>
</feature>
<dbReference type="GO" id="GO:0045492">
    <property type="term" value="P:xylan biosynthetic process"/>
    <property type="evidence" value="ECO:0000318"/>
    <property type="project" value="GO_Central"/>
</dbReference>
<evidence type="ECO:0000313" key="12">
    <source>
        <dbReference type="EMBL" id="KMZ59869.1"/>
    </source>
</evidence>
<accession>A0A0K9NSW9</accession>
<evidence type="ECO:0000313" key="13">
    <source>
        <dbReference type="Proteomes" id="UP000036987"/>
    </source>
</evidence>
<evidence type="ECO:0000256" key="7">
    <source>
        <dbReference type="ARBA" id="ARBA00023136"/>
    </source>
</evidence>
<name>A0A0K9NSW9_ZOSMR</name>
<dbReference type="GO" id="GO:0016407">
    <property type="term" value="F:acetyltransferase activity"/>
    <property type="evidence" value="ECO:0000318"/>
    <property type="project" value="GO_Central"/>
</dbReference>
<dbReference type="PANTHER" id="PTHR32285:SF235">
    <property type="entry name" value="PROTEIN TRICHOME BIREFRINGENCE-LIKE 16"/>
    <property type="match status" value="1"/>
</dbReference>
<proteinExistence type="inferred from homology"/>
<dbReference type="GO" id="GO:0005794">
    <property type="term" value="C:Golgi apparatus"/>
    <property type="evidence" value="ECO:0000318"/>
    <property type="project" value="GO_Central"/>
</dbReference>
<evidence type="ECO:0000256" key="9">
    <source>
        <dbReference type="SAM" id="Phobius"/>
    </source>
</evidence>
<dbReference type="OMA" id="MERKWAC"/>
<comment type="similarity">
    <text evidence="2">Belongs to the PC-esterase family. TBL subfamily.</text>
</comment>
<dbReference type="Proteomes" id="UP000036987">
    <property type="component" value="Unassembled WGS sequence"/>
</dbReference>
<evidence type="ECO:0000259" key="10">
    <source>
        <dbReference type="Pfam" id="PF13839"/>
    </source>
</evidence>
<reference evidence="13" key="1">
    <citation type="journal article" date="2016" name="Nature">
        <title>The genome of the seagrass Zostera marina reveals angiosperm adaptation to the sea.</title>
        <authorList>
            <person name="Olsen J.L."/>
            <person name="Rouze P."/>
            <person name="Verhelst B."/>
            <person name="Lin Y.-C."/>
            <person name="Bayer T."/>
            <person name="Collen J."/>
            <person name="Dattolo E."/>
            <person name="De Paoli E."/>
            <person name="Dittami S."/>
            <person name="Maumus F."/>
            <person name="Michel G."/>
            <person name="Kersting A."/>
            <person name="Lauritano C."/>
            <person name="Lohaus R."/>
            <person name="Toepel M."/>
            <person name="Tonon T."/>
            <person name="Vanneste K."/>
            <person name="Amirebrahimi M."/>
            <person name="Brakel J."/>
            <person name="Bostroem C."/>
            <person name="Chovatia M."/>
            <person name="Grimwood J."/>
            <person name="Jenkins J.W."/>
            <person name="Jueterbock A."/>
            <person name="Mraz A."/>
            <person name="Stam W.T."/>
            <person name="Tice H."/>
            <person name="Bornberg-Bauer E."/>
            <person name="Green P.J."/>
            <person name="Pearson G.A."/>
            <person name="Procaccini G."/>
            <person name="Duarte C.M."/>
            <person name="Schmutz J."/>
            <person name="Reusch T.B.H."/>
            <person name="Van de Peer Y."/>
        </authorList>
    </citation>
    <scope>NUCLEOTIDE SEQUENCE [LARGE SCALE GENOMIC DNA]</scope>
    <source>
        <strain evidence="13">cv. Finnish</strain>
    </source>
</reference>
<keyword evidence="6" id="KW-0333">Golgi apparatus</keyword>
<feature type="domain" description="Trichome birefringence-like N-terminal" evidence="11">
    <location>
        <begin position="90"/>
        <end position="144"/>
    </location>
</feature>
<feature type="transmembrane region" description="Helical" evidence="9">
    <location>
        <begin position="12"/>
        <end position="33"/>
    </location>
</feature>
<evidence type="ECO:0000256" key="6">
    <source>
        <dbReference type="ARBA" id="ARBA00023034"/>
    </source>
</evidence>
<dbReference type="GO" id="GO:0009834">
    <property type="term" value="P:plant-type secondary cell wall biogenesis"/>
    <property type="evidence" value="ECO:0000318"/>
    <property type="project" value="GO_Central"/>
</dbReference>
<evidence type="ECO:0000256" key="5">
    <source>
        <dbReference type="ARBA" id="ARBA00022989"/>
    </source>
</evidence>
<evidence type="ECO:0000256" key="3">
    <source>
        <dbReference type="ARBA" id="ARBA00022692"/>
    </source>
</evidence>
<sequence>MKKSSRFNGGVRGHPFFLTISVITITVIFVWGWDTTPKITIQLPSKQQFHVGTTITPHASNDLEEQHLLPDPKPVSSPPSLDSESNKGNNCNYAVGKWVPDNGTRPIYSGVDCKKWLSPMANCRLMKRTDFSYEGFRWKPDNCDVPEFDNEDFLNRMKNKTIVFMGDSLGRQQYQSLMCMATGGSRLDSDVEDVGEEYDLVKPRHAFLPGGSAYRFGRTNTTILFYWSVSLCKLEALNSSDPENGYSAMHLDRPEKFLTQYLHKIDVLVLNTKHHWGQAKLDRNKWFLYLNGTPINKKKLSVANARNIAVTNVINWLNLQLPQHPGLKVFFRTLSPRHFANGDWDTGGRCDSTIPLESGNQVFPWNVSEDSPVVEAAKGTGVKVLDITGFSKLRDEAHVSRFRSKIVLKYDCLHWCLPGIPDEWNKILYAQI</sequence>
<protein>
    <submittedName>
        <fullName evidence="12">Trichome birefringence-like 14</fullName>
    </submittedName>
</protein>
<dbReference type="InterPro" id="IPR029962">
    <property type="entry name" value="TBL"/>
</dbReference>
<organism evidence="12 13">
    <name type="scientific">Zostera marina</name>
    <name type="common">Eelgrass</name>
    <dbReference type="NCBI Taxonomy" id="29655"/>
    <lineage>
        <taxon>Eukaryota</taxon>
        <taxon>Viridiplantae</taxon>
        <taxon>Streptophyta</taxon>
        <taxon>Embryophyta</taxon>
        <taxon>Tracheophyta</taxon>
        <taxon>Spermatophyta</taxon>
        <taxon>Magnoliopsida</taxon>
        <taxon>Liliopsida</taxon>
        <taxon>Zosteraceae</taxon>
        <taxon>Zostera</taxon>
    </lineage>
</organism>
<dbReference type="OrthoDB" id="630188at2759"/>
<keyword evidence="4" id="KW-0735">Signal-anchor</keyword>